<proteinExistence type="predicted"/>
<dbReference type="PANTHER" id="PTHR23264:SF19">
    <property type="entry name" value="CYTOSOLIC FE-S CLUSTER ASSEMBLY FACTOR NUBP2"/>
    <property type="match status" value="1"/>
</dbReference>
<evidence type="ECO:0000256" key="5">
    <source>
        <dbReference type="ARBA" id="ARBA00023014"/>
    </source>
</evidence>
<accession>I3TG82</accession>
<protein>
    <submittedName>
        <fullName evidence="6">Nucleotide-binding protein, mrp/nbp35 family</fullName>
    </submittedName>
</protein>
<dbReference type="KEGG" id="thg:TCELL_1348"/>
<dbReference type="GO" id="GO:0046872">
    <property type="term" value="F:metal ion binding"/>
    <property type="evidence" value="ECO:0007669"/>
    <property type="project" value="UniProtKB-KW"/>
</dbReference>
<dbReference type="PANTHER" id="PTHR23264">
    <property type="entry name" value="NUCLEOTIDE-BINDING PROTEIN NBP35 YEAST -RELATED"/>
    <property type="match status" value="1"/>
</dbReference>
<dbReference type="InParanoid" id="I3TG82"/>
<dbReference type="SUPFAM" id="SSF52540">
    <property type="entry name" value="P-loop containing nucleoside triphosphate hydrolases"/>
    <property type="match status" value="1"/>
</dbReference>
<dbReference type="GO" id="GO:0005829">
    <property type="term" value="C:cytosol"/>
    <property type="evidence" value="ECO:0007669"/>
    <property type="project" value="TreeGrafter"/>
</dbReference>
<dbReference type="OrthoDB" id="85513at2157"/>
<keyword evidence="1" id="KW-0479">Metal-binding</keyword>
<dbReference type="GO" id="GO:0016226">
    <property type="term" value="P:iron-sulfur cluster assembly"/>
    <property type="evidence" value="ECO:0007669"/>
    <property type="project" value="InterPro"/>
</dbReference>
<dbReference type="GO" id="GO:0051536">
    <property type="term" value="F:iron-sulfur cluster binding"/>
    <property type="evidence" value="ECO:0007669"/>
    <property type="project" value="UniProtKB-KW"/>
</dbReference>
<evidence type="ECO:0000256" key="4">
    <source>
        <dbReference type="ARBA" id="ARBA00023004"/>
    </source>
</evidence>
<dbReference type="STRING" id="1184251.TCELL_1348"/>
<dbReference type="HOGENOM" id="CLU_024839_0_2_2"/>
<organism evidence="6 7">
    <name type="scientific">Thermogladius calderae (strain DSM 22663 / VKM B-2946 / 1633)</name>
    <dbReference type="NCBI Taxonomy" id="1184251"/>
    <lineage>
        <taxon>Archaea</taxon>
        <taxon>Thermoproteota</taxon>
        <taxon>Thermoprotei</taxon>
        <taxon>Desulfurococcales</taxon>
        <taxon>Desulfurococcaceae</taxon>
        <taxon>Thermogladius</taxon>
    </lineage>
</organism>
<dbReference type="InterPro" id="IPR019591">
    <property type="entry name" value="Mrp/NBP35_ATP-bd"/>
</dbReference>
<keyword evidence="5" id="KW-0411">Iron-sulfur</keyword>
<evidence type="ECO:0000256" key="1">
    <source>
        <dbReference type="ARBA" id="ARBA00022723"/>
    </source>
</evidence>
<keyword evidence="3" id="KW-0067">ATP-binding</keyword>
<keyword evidence="7" id="KW-1185">Reference proteome</keyword>
<dbReference type="InterPro" id="IPR027417">
    <property type="entry name" value="P-loop_NTPase"/>
</dbReference>
<dbReference type="GO" id="GO:0140663">
    <property type="term" value="F:ATP-dependent FeS chaperone activity"/>
    <property type="evidence" value="ECO:0007669"/>
    <property type="project" value="InterPro"/>
</dbReference>
<dbReference type="Pfam" id="PF10609">
    <property type="entry name" value="ParA"/>
    <property type="match status" value="1"/>
</dbReference>
<evidence type="ECO:0000256" key="3">
    <source>
        <dbReference type="ARBA" id="ARBA00022840"/>
    </source>
</evidence>
<dbReference type="AlphaFoldDB" id="I3TG82"/>
<dbReference type="InterPro" id="IPR033756">
    <property type="entry name" value="YlxH/NBP35"/>
</dbReference>
<keyword evidence="2" id="KW-0547">Nucleotide-binding</keyword>
<evidence type="ECO:0000313" key="6">
    <source>
        <dbReference type="EMBL" id="AFK51770.1"/>
    </source>
</evidence>
<dbReference type="EMBL" id="CP003531">
    <property type="protein sequence ID" value="AFK51770.1"/>
    <property type="molecule type" value="Genomic_DNA"/>
</dbReference>
<reference evidence="6 7" key="1">
    <citation type="journal article" date="2012" name="J. Bacteriol.">
        <title>Complete genome sequence of the hyperthermophilic cellulolytic Crenarchaeon 'Thermogladius cellulolyticus' 1633.</title>
        <authorList>
            <person name="Mardanov A.V."/>
            <person name="Kochetkova T.V."/>
            <person name="Beletsky A.V."/>
            <person name="Bonch-Osmolovskaya E.A."/>
            <person name="Ravin N.V."/>
            <person name="Skryabin K.G."/>
        </authorList>
    </citation>
    <scope>NUCLEOTIDE SEQUENCE [LARGE SCALE GENOMIC DNA]</scope>
    <source>
        <strain evidence="7">DSM 22663 / VKM B-2946 / 1633</strain>
    </source>
</reference>
<keyword evidence="4" id="KW-0408">Iron</keyword>
<gene>
    <name evidence="6" type="ordered locus">TCELL_1348</name>
</gene>
<name>I3TG82_THEC1</name>
<dbReference type="Proteomes" id="UP000005270">
    <property type="component" value="Chromosome"/>
</dbReference>
<evidence type="ECO:0000256" key="2">
    <source>
        <dbReference type="ARBA" id="ARBA00022741"/>
    </source>
</evidence>
<sequence>MVRLDYRLVLVKDKLTSLKKTYVVLSSKGGVGKSTLSSLLAFYAAERGIRVGLIDLDFTNPSTHIVLGVDPREVRYVEEKGIIPALVGKLSYVTPATFTRDSPLPLRGESVSRALFELISILRLDGLKYLFIDTPPGMSDEHMDIIYGLGEVVKPVVVTTPSPLSVSSVRKMISLLRESGLREILLVENMGEGGLVDVFKEPGVTYLGYVPFYPGFDNCIGSLENVRNCPLRGFFEKIVDRLVSGD</sequence>
<evidence type="ECO:0000313" key="7">
    <source>
        <dbReference type="Proteomes" id="UP000005270"/>
    </source>
</evidence>
<dbReference type="eggNOG" id="arCOG00585">
    <property type="taxonomic scope" value="Archaea"/>
</dbReference>
<dbReference type="Gene3D" id="3.40.50.300">
    <property type="entry name" value="P-loop containing nucleotide triphosphate hydrolases"/>
    <property type="match status" value="1"/>
</dbReference>
<dbReference type="GO" id="GO:0005524">
    <property type="term" value="F:ATP binding"/>
    <property type="evidence" value="ECO:0007669"/>
    <property type="project" value="UniProtKB-KW"/>
</dbReference>